<organism evidence="1 2">
    <name type="scientific">Armillaria gallica</name>
    <name type="common">Bulbous honey fungus</name>
    <name type="synonym">Armillaria bulbosa</name>
    <dbReference type="NCBI Taxonomy" id="47427"/>
    <lineage>
        <taxon>Eukaryota</taxon>
        <taxon>Fungi</taxon>
        <taxon>Dikarya</taxon>
        <taxon>Basidiomycota</taxon>
        <taxon>Agaricomycotina</taxon>
        <taxon>Agaricomycetes</taxon>
        <taxon>Agaricomycetidae</taxon>
        <taxon>Agaricales</taxon>
        <taxon>Marasmiineae</taxon>
        <taxon>Physalacriaceae</taxon>
        <taxon>Armillaria</taxon>
    </lineage>
</organism>
<gene>
    <name evidence="1" type="ORF">ARMGADRAFT_1084166</name>
</gene>
<accession>A0A2H3DDZ6</accession>
<reference evidence="2" key="1">
    <citation type="journal article" date="2017" name="Nat. Ecol. Evol.">
        <title>Genome expansion and lineage-specific genetic innovations in the forest pathogenic fungi Armillaria.</title>
        <authorList>
            <person name="Sipos G."/>
            <person name="Prasanna A.N."/>
            <person name="Walter M.C."/>
            <person name="O'Connor E."/>
            <person name="Balint B."/>
            <person name="Krizsan K."/>
            <person name="Kiss B."/>
            <person name="Hess J."/>
            <person name="Varga T."/>
            <person name="Slot J."/>
            <person name="Riley R."/>
            <person name="Boka B."/>
            <person name="Rigling D."/>
            <person name="Barry K."/>
            <person name="Lee J."/>
            <person name="Mihaltcheva S."/>
            <person name="LaButti K."/>
            <person name="Lipzen A."/>
            <person name="Waldron R."/>
            <person name="Moloney N.M."/>
            <person name="Sperisen C."/>
            <person name="Kredics L."/>
            <person name="Vagvoelgyi C."/>
            <person name="Patrignani A."/>
            <person name="Fitzpatrick D."/>
            <person name="Nagy I."/>
            <person name="Doyle S."/>
            <person name="Anderson J.B."/>
            <person name="Grigoriev I.V."/>
            <person name="Gueldener U."/>
            <person name="Muensterkoetter M."/>
            <person name="Nagy L.G."/>
        </authorList>
    </citation>
    <scope>NUCLEOTIDE SEQUENCE [LARGE SCALE GENOMIC DNA]</scope>
    <source>
        <strain evidence="2">Ar21-2</strain>
    </source>
</reference>
<sequence>MADVQGRKEQAPTPTCIVIIEGWNRSSRNVQYQSGSWNQTVLWIPQSSTKLQLQTPQVTLIPCRRVLPQNLLDMLRNVASLSVPVSSWAAQDYQLVSMAFPDIAISKLSAEILVIISVNPHCWGGPPPLRTIFIVTISIRLSTLRHSSASTRLHTLGMGHSVHELAHSRKRRHLNASEASSCQLHWHIGDVCHSLRELGSTPSKRDRNARPPQVGRACVAHCFCPDSRGNPFCFQDIEEDLLIQVVILDI</sequence>
<dbReference type="OrthoDB" id="3125707at2759"/>
<dbReference type="InParanoid" id="A0A2H3DDZ6"/>
<evidence type="ECO:0000313" key="1">
    <source>
        <dbReference type="EMBL" id="PBK89078.1"/>
    </source>
</evidence>
<evidence type="ECO:0000313" key="2">
    <source>
        <dbReference type="Proteomes" id="UP000217790"/>
    </source>
</evidence>
<dbReference type="Proteomes" id="UP000217790">
    <property type="component" value="Unassembled WGS sequence"/>
</dbReference>
<keyword evidence="2" id="KW-1185">Reference proteome</keyword>
<proteinExistence type="predicted"/>
<protein>
    <submittedName>
        <fullName evidence="1">Uncharacterized protein</fullName>
    </submittedName>
</protein>
<dbReference type="EMBL" id="KZ293670">
    <property type="protein sequence ID" value="PBK89078.1"/>
    <property type="molecule type" value="Genomic_DNA"/>
</dbReference>
<name>A0A2H3DDZ6_ARMGA</name>
<dbReference type="AlphaFoldDB" id="A0A2H3DDZ6"/>